<comment type="caution">
    <text evidence="2">The sequence shown here is derived from an EMBL/GenBank/DDBJ whole genome shotgun (WGS) entry which is preliminary data.</text>
</comment>
<evidence type="ECO:0000313" key="2">
    <source>
        <dbReference type="EMBL" id="EYC34271.1"/>
    </source>
</evidence>
<reference evidence="3" key="1">
    <citation type="journal article" date="2015" name="Nat. Genet.">
        <title>The genome and transcriptome of the zoonotic hookworm Ancylostoma ceylanicum identify infection-specific gene families.</title>
        <authorList>
            <person name="Schwarz E.M."/>
            <person name="Hu Y."/>
            <person name="Antoshechkin I."/>
            <person name="Miller M.M."/>
            <person name="Sternberg P.W."/>
            <person name="Aroian R.V."/>
        </authorList>
    </citation>
    <scope>NUCLEOTIDE SEQUENCE</scope>
    <source>
        <strain evidence="3">HY135</strain>
    </source>
</reference>
<dbReference type="AlphaFoldDB" id="A0A016W3V2"/>
<evidence type="ECO:0000259" key="1">
    <source>
        <dbReference type="Pfam" id="PF24524"/>
    </source>
</evidence>
<organism evidence="2 3">
    <name type="scientific">Ancylostoma ceylanicum</name>
    <dbReference type="NCBI Taxonomy" id="53326"/>
    <lineage>
        <taxon>Eukaryota</taxon>
        <taxon>Metazoa</taxon>
        <taxon>Ecdysozoa</taxon>
        <taxon>Nematoda</taxon>
        <taxon>Chromadorea</taxon>
        <taxon>Rhabditida</taxon>
        <taxon>Rhabditina</taxon>
        <taxon>Rhabditomorpha</taxon>
        <taxon>Strongyloidea</taxon>
        <taxon>Ancylostomatidae</taxon>
        <taxon>Ancylostomatinae</taxon>
        <taxon>Ancylostoma</taxon>
    </lineage>
</organism>
<name>A0A016W3V2_9BILA</name>
<dbReference type="EMBL" id="JARK01001337">
    <property type="protein sequence ID" value="EYC34271.1"/>
    <property type="molecule type" value="Genomic_DNA"/>
</dbReference>
<gene>
    <name evidence="2" type="primary">Acey_s0001.g334</name>
    <name evidence="2" type="synonym">Acey-C01B10.11</name>
    <name evidence="2" type="ORF">Y032_0001g334</name>
</gene>
<feature type="domain" description="DUF7596" evidence="1">
    <location>
        <begin position="57"/>
        <end position="196"/>
    </location>
</feature>
<keyword evidence="3" id="KW-1185">Reference proteome</keyword>
<dbReference type="InterPro" id="IPR056017">
    <property type="entry name" value="DUF7596"/>
</dbReference>
<dbReference type="Proteomes" id="UP000024635">
    <property type="component" value="Unassembled WGS sequence"/>
</dbReference>
<evidence type="ECO:0000313" key="3">
    <source>
        <dbReference type="Proteomes" id="UP000024635"/>
    </source>
</evidence>
<proteinExistence type="predicted"/>
<sequence>MDQSFFRALFWAGAWFRHKQPHAASQPPFAPSPIKMSLHQIQLPSKPCNLMAFLELDKSSVLKAEEFSGSKSAFIWDENGELVAKQTIVKYTPTHAYCIYSDCSDEVAGKNIRVKEDEDAHHLKLVSIETEKENRRLLPLYVQFHTVPEARPAEAHLVDRLAEHALGRFNLELKKNVTHDSFVESDSWRDEAGFIVTDRNRFVYVTFKTSALLPTLTPAGTKITKFSAKDLEAVSDFDTSVCGFTRDEAVEFITSNSTVFVAKGNGVVDGVIAGKGSRIFALYGETMEIAHALIKHYIIANNLTQVSFFTREDVWECEPLSSRRVHRRHTRAVPSSIKWSKKQHFSSSSQRLYSRLIFDSSTSFL</sequence>
<dbReference type="OrthoDB" id="5912250at2759"/>
<dbReference type="Pfam" id="PF24524">
    <property type="entry name" value="DUF7596"/>
    <property type="match status" value="1"/>
</dbReference>
<protein>
    <recommendedName>
        <fullName evidence="1">DUF7596 domain-containing protein</fullName>
    </recommendedName>
</protein>
<accession>A0A016W3V2</accession>